<reference evidence="2 3" key="1">
    <citation type="submission" date="2016-02" db="EMBL/GenBank/DDBJ databases">
        <title>Genome analysis of coral dinoflagellate symbionts highlights evolutionary adaptations to a symbiotic lifestyle.</title>
        <authorList>
            <person name="Aranda M."/>
            <person name="Li Y."/>
            <person name="Liew Y.J."/>
            <person name="Baumgarten S."/>
            <person name="Simakov O."/>
            <person name="Wilson M."/>
            <person name="Piel J."/>
            <person name="Ashoor H."/>
            <person name="Bougouffa S."/>
            <person name="Bajic V.B."/>
            <person name="Ryu T."/>
            <person name="Ravasi T."/>
            <person name="Bayer T."/>
            <person name="Micklem G."/>
            <person name="Kim H."/>
            <person name="Bhak J."/>
            <person name="Lajeunesse T.C."/>
            <person name="Voolstra C.R."/>
        </authorList>
    </citation>
    <scope>NUCLEOTIDE SEQUENCE [LARGE SCALE GENOMIC DNA]</scope>
    <source>
        <strain evidence="2 3">CCMP2467</strain>
    </source>
</reference>
<evidence type="ECO:0000313" key="3">
    <source>
        <dbReference type="Proteomes" id="UP000186817"/>
    </source>
</evidence>
<sequence length="372" mass="41857">MTKVFDGKGSQPDLFAAATRFVLDENEGLLLAMFGGRTARMLFFTGTDEQVRATLDGFKVLSWSELSYYVPGEEDDSKTRLANIEQLVELGRSLLVTCSLSIESGIAGTEERLAARAASGLEASNWYFQELGPTVLAAMHNKRHHGAHTYVGSGKWWRLHLEMMSLNYALRAKRIVNNVAGLHLKTHQLSEILLYSKAHPKKKELPNNRGSKPDTDLRNHRDLLTLVELRILPGNHQRSVRDALAFECDLNSAQLPQAGAGELPVPLNTLVREAARCWSKLHGQKLGDWRTPRLSPMGAARTVAQCFRHEACECFYEFTGHWKSDEKYCLVVRKSGECHDNPRQARQHAMQGQSDTDTESSRRWHCQEGIFS</sequence>
<dbReference type="Proteomes" id="UP000186817">
    <property type="component" value="Unassembled WGS sequence"/>
</dbReference>
<dbReference type="AlphaFoldDB" id="A0A1Q9ENS5"/>
<protein>
    <submittedName>
        <fullName evidence="2">Uncharacterized protein</fullName>
    </submittedName>
</protein>
<evidence type="ECO:0000313" key="2">
    <source>
        <dbReference type="EMBL" id="OLQ09073.1"/>
    </source>
</evidence>
<feature type="region of interest" description="Disordered" evidence="1">
    <location>
        <begin position="341"/>
        <end position="372"/>
    </location>
</feature>
<comment type="caution">
    <text evidence="2">The sequence shown here is derived from an EMBL/GenBank/DDBJ whole genome shotgun (WGS) entry which is preliminary data.</text>
</comment>
<name>A0A1Q9ENS5_SYMMI</name>
<dbReference type="OrthoDB" id="10279180at2759"/>
<accession>A0A1Q9ENS5</accession>
<evidence type="ECO:0000256" key="1">
    <source>
        <dbReference type="SAM" id="MobiDB-lite"/>
    </source>
</evidence>
<organism evidence="2 3">
    <name type="scientific">Symbiodinium microadriaticum</name>
    <name type="common">Dinoflagellate</name>
    <name type="synonym">Zooxanthella microadriatica</name>
    <dbReference type="NCBI Taxonomy" id="2951"/>
    <lineage>
        <taxon>Eukaryota</taxon>
        <taxon>Sar</taxon>
        <taxon>Alveolata</taxon>
        <taxon>Dinophyceae</taxon>
        <taxon>Suessiales</taxon>
        <taxon>Symbiodiniaceae</taxon>
        <taxon>Symbiodinium</taxon>
    </lineage>
</organism>
<dbReference type="EMBL" id="LSRX01000104">
    <property type="protein sequence ID" value="OLQ09073.1"/>
    <property type="molecule type" value="Genomic_DNA"/>
</dbReference>
<keyword evidence="3" id="KW-1185">Reference proteome</keyword>
<gene>
    <name evidence="2" type="ORF">AK812_SmicGene7372</name>
</gene>
<proteinExistence type="predicted"/>